<evidence type="ECO:0000259" key="10">
    <source>
        <dbReference type="PROSITE" id="PS50887"/>
    </source>
</evidence>
<evidence type="ECO:0000256" key="4">
    <source>
        <dbReference type="ARBA" id="ARBA00012528"/>
    </source>
</evidence>
<sequence length="518" mass="55766">MRHRLLPINLRGLIFFVVVLSVLATLANGLIVAYRIQRDALIHSALEANNAYAAKMASSIGDFLTAAQSRLKYSADVLATRWDDPAALRAEALRLQAQDADFNAIVIVDANGKVLQTSPETLRIVGATLRPEGLESALAQQRPLISAAYLSMTGNLVVAISQPIFSVTGQFIGSIGGSVYLLKQSALHSVISNHFHREGTLALVVDGNRRLLYHPNYKRIGQGMDRNAAVDAALQGHSGSMQVSSPTGVSMLTGYAPVPAANWAVVVELPAERALSTLAQLLREVFQGMIPAGIIGFGLVFAAAALIARPLRQLSSIAGQLSTPETTTRLQRVHAWYLEASSIRQAMLTGVQLLQQKLGRLAREAQSDPLTGLANRRAMTDVLEVLEQAEQPYSLLAMDIDHFKRVNDTHGHDAGDSALQFISDILKRNSRTGDLACRYGGEEFTLVLPNTALEVAIAIAERIRENIAASEIPGIGKLTLSVGVACRSNEAPTADAVMRAADECLYRAKSQGRNRVVS</sequence>
<keyword evidence="5" id="KW-1003">Cell membrane</keyword>
<dbReference type="GO" id="GO:0043709">
    <property type="term" value="P:cell adhesion involved in single-species biofilm formation"/>
    <property type="evidence" value="ECO:0007669"/>
    <property type="project" value="TreeGrafter"/>
</dbReference>
<dbReference type="CDD" id="cd01949">
    <property type="entry name" value="GGDEF"/>
    <property type="match status" value="1"/>
</dbReference>
<feature type="domain" description="GGDEF" evidence="10">
    <location>
        <begin position="391"/>
        <end position="518"/>
    </location>
</feature>
<dbReference type="PANTHER" id="PTHR45138:SF24">
    <property type="entry name" value="DIGUANYLATE CYCLASE DGCC-RELATED"/>
    <property type="match status" value="1"/>
</dbReference>
<dbReference type="Proteomes" id="UP000288983">
    <property type="component" value="Unassembled WGS sequence"/>
</dbReference>
<evidence type="ECO:0000256" key="8">
    <source>
        <dbReference type="ARBA" id="ARBA00023136"/>
    </source>
</evidence>
<dbReference type="GO" id="GO:0005886">
    <property type="term" value="C:plasma membrane"/>
    <property type="evidence" value="ECO:0007669"/>
    <property type="project" value="UniProtKB-SubCell"/>
</dbReference>
<dbReference type="InterPro" id="IPR033479">
    <property type="entry name" value="dCache_1"/>
</dbReference>
<dbReference type="GO" id="GO:1902201">
    <property type="term" value="P:negative regulation of bacterial-type flagellum-dependent cell motility"/>
    <property type="evidence" value="ECO:0007669"/>
    <property type="project" value="TreeGrafter"/>
</dbReference>
<dbReference type="FunFam" id="3.30.70.270:FF:000001">
    <property type="entry name" value="Diguanylate cyclase domain protein"/>
    <property type="match status" value="1"/>
</dbReference>
<dbReference type="SMART" id="SM00267">
    <property type="entry name" value="GGDEF"/>
    <property type="match status" value="1"/>
</dbReference>
<comment type="cofactor">
    <cofactor evidence="1">
        <name>Mg(2+)</name>
        <dbReference type="ChEBI" id="CHEBI:18420"/>
    </cofactor>
</comment>
<organism evidence="11 12">
    <name type="scientific">Pseudomonas alkylphenolica</name>
    <dbReference type="NCBI Taxonomy" id="237609"/>
    <lineage>
        <taxon>Bacteria</taxon>
        <taxon>Pseudomonadati</taxon>
        <taxon>Pseudomonadota</taxon>
        <taxon>Gammaproteobacteria</taxon>
        <taxon>Pseudomonadales</taxon>
        <taxon>Pseudomonadaceae</taxon>
        <taxon>Pseudomonas</taxon>
    </lineage>
</organism>
<dbReference type="GO" id="GO:0052621">
    <property type="term" value="F:diguanylate cyclase activity"/>
    <property type="evidence" value="ECO:0007669"/>
    <property type="project" value="UniProtKB-EC"/>
</dbReference>
<dbReference type="InterPro" id="IPR029787">
    <property type="entry name" value="Nucleotide_cyclase"/>
</dbReference>
<dbReference type="Pfam" id="PF00990">
    <property type="entry name" value="GGDEF"/>
    <property type="match status" value="1"/>
</dbReference>
<dbReference type="InterPro" id="IPR029151">
    <property type="entry name" value="Sensor-like_sf"/>
</dbReference>
<evidence type="ECO:0000256" key="3">
    <source>
        <dbReference type="ARBA" id="ARBA00004651"/>
    </source>
</evidence>
<dbReference type="Gene3D" id="3.30.70.270">
    <property type="match status" value="1"/>
</dbReference>
<dbReference type="Gene3D" id="3.30.450.20">
    <property type="entry name" value="PAS domain"/>
    <property type="match status" value="2"/>
</dbReference>
<feature type="transmembrane region" description="Helical" evidence="9">
    <location>
        <begin position="285"/>
        <end position="308"/>
    </location>
</feature>
<dbReference type="SUPFAM" id="SSF103190">
    <property type="entry name" value="Sensory domain-like"/>
    <property type="match status" value="2"/>
</dbReference>
<protein>
    <recommendedName>
        <fullName evidence="4">diguanylate cyclase</fullName>
        <ecNumber evidence="4">2.7.7.65</ecNumber>
    </recommendedName>
</protein>
<dbReference type="EMBL" id="QJRG01000050">
    <property type="protein sequence ID" value="RWU17201.1"/>
    <property type="molecule type" value="Genomic_DNA"/>
</dbReference>
<proteinExistence type="predicted"/>
<dbReference type="CDD" id="cd18774">
    <property type="entry name" value="PDC2_HK_sensor"/>
    <property type="match status" value="1"/>
</dbReference>
<dbReference type="InterPro" id="IPR050469">
    <property type="entry name" value="Diguanylate_Cyclase"/>
</dbReference>
<evidence type="ECO:0000256" key="5">
    <source>
        <dbReference type="ARBA" id="ARBA00022475"/>
    </source>
</evidence>
<dbReference type="InterPro" id="IPR000160">
    <property type="entry name" value="GGDEF_dom"/>
</dbReference>
<dbReference type="RefSeq" id="WP_128326620.1">
    <property type="nucleotide sequence ID" value="NZ_QJRG01000050.1"/>
</dbReference>
<evidence type="ECO:0000256" key="7">
    <source>
        <dbReference type="ARBA" id="ARBA00022989"/>
    </source>
</evidence>
<dbReference type="SUPFAM" id="SSF55073">
    <property type="entry name" value="Nucleotide cyclase"/>
    <property type="match status" value="1"/>
</dbReference>
<gene>
    <name evidence="11" type="ORF">DM813_27975</name>
</gene>
<keyword evidence="6 9" id="KW-0812">Transmembrane</keyword>
<name>A0A443ZEZ7_9PSED</name>
<evidence type="ECO:0000256" key="6">
    <source>
        <dbReference type="ARBA" id="ARBA00022692"/>
    </source>
</evidence>
<evidence type="ECO:0000313" key="12">
    <source>
        <dbReference type="Proteomes" id="UP000288983"/>
    </source>
</evidence>
<evidence type="ECO:0000256" key="1">
    <source>
        <dbReference type="ARBA" id="ARBA00001946"/>
    </source>
</evidence>
<dbReference type="Pfam" id="PF02743">
    <property type="entry name" value="dCache_1"/>
    <property type="match status" value="1"/>
</dbReference>
<reference evidence="11 12" key="1">
    <citation type="submission" date="2018-06" db="EMBL/GenBank/DDBJ databases">
        <title>Bacteria isolated from soil of Wuhan.</title>
        <authorList>
            <person name="Wei X."/>
            <person name="Chunhua H."/>
        </authorList>
    </citation>
    <scope>NUCLEOTIDE SEQUENCE [LARGE SCALE GENOMIC DNA]</scope>
    <source>
        <strain evidence="12">xwS2</strain>
    </source>
</reference>
<dbReference type="EC" id="2.7.7.65" evidence="4"/>
<dbReference type="PROSITE" id="PS50887">
    <property type="entry name" value="GGDEF"/>
    <property type="match status" value="1"/>
</dbReference>
<keyword evidence="8 9" id="KW-0472">Membrane</keyword>
<dbReference type="NCBIfam" id="TIGR00254">
    <property type="entry name" value="GGDEF"/>
    <property type="match status" value="1"/>
</dbReference>
<evidence type="ECO:0000256" key="2">
    <source>
        <dbReference type="ARBA" id="ARBA00004533"/>
    </source>
</evidence>
<dbReference type="AlphaFoldDB" id="A0A443ZEZ7"/>
<comment type="caution">
    <text evidence="11">The sequence shown here is derived from an EMBL/GenBank/DDBJ whole genome shotgun (WGS) entry which is preliminary data.</text>
</comment>
<dbReference type="CDD" id="cd18773">
    <property type="entry name" value="PDC1_HK_sensor"/>
    <property type="match status" value="1"/>
</dbReference>
<accession>A0A443ZEZ7</accession>
<evidence type="ECO:0000313" key="11">
    <source>
        <dbReference type="EMBL" id="RWU17201.1"/>
    </source>
</evidence>
<dbReference type="PANTHER" id="PTHR45138">
    <property type="entry name" value="REGULATORY COMPONENTS OF SENSORY TRANSDUCTION SYSTEM"/>
    <property type="match status" value="1"/>
</dbReference>
<keyword evidence="7 9" id="KW-1133">Transmembrane helix</keyword>
<dbReference type="OrthoDB" id="9812260at2"/>
<evidence type="ECO:0000256" key="9">
    <source>
        <dbReference type="SAM" id="Phobius"/>
    </source>
</evidence>
<dbReference type="InterPro" id="IPR043128">
    <property type="entry name" value="Rev_trsase/Diguanyl_cyclase"/>
</dbReference>
<comment type="subcellular location">
    <subcellularLocation>
        <location evidence="2">Cell inner membrane</location>
    </subcellularLocation>
    <subcellularLocation>
        <location evidence="3">Cell membrane</location>
        <topology evidence="3">Multi-pass membrane protein</topology>
    </subcellularLocation>
</comment>